<name>A0ABN7UGC0_GIGMA</name>
<comment type="caution">
    <text evidence="1">The sequence shown here is derived from an EMBL/GenBank/DDBJ whole genome shotgun (WGS) entry which is preliminary data.</text>
</comment>
<organism evidence="1 2">
    <name type="scientific">Gigaspora margarita</name>
    <dbReference type="NCBI Taxonomy" id="4874"/>
    <lineage>
        <taxon>Eukaryota</taxon>
        <taxon>Fungi</taxon>
        <taxon>Fungi incertae sedis</taxon>
        <taxon>Mucoromycota</taxon>
        <taxon>Glomeromycotina</taxon>
        <taxon>Glomeromycetes</taxon>
        <taxon>Diversisporales</taxon>
        <taxon>Gigasporaceae</taxon>
        <taxon>Gigaspora</taxon>
    </lineage>
</organism>
<keyword evidence="2" id="KW-1185">Reference proteome</keyword>
<evidence type="ECO:0000313" key="2">
    <source>
        <dbReference type="Proteomes" id="UP000789901"/>
    </source>
</evidence>
<proteinExistence type="predicted"/>
<reference evidence="1 2" key="1">
    <citation type="submission" date="2021-06" db="EMBL/GenBank/DDBJ databases">
        <authorList>
            <person name="Kallberg Y."/>
            <person name="Tangrot J."/>
            <person name="Rosling A."/>
        </authorList>
    </citation>
    <scope>NUCLEOTIDE SEQUENCE [LARGE SCALE GENOMIC DNA]</scope>
    <source>
        <strain evidence="1 2">120-4 pot B 10/14</strain>
    </source>
</reference>
<protein>
    <submittedName>
        <fullName evidence="1">29848_t:CDS:1</fullName>
    </submittedName>
</protein>
<dbReference type="Proteomes" id="UP000789901">
    <property type="component" value="Unassembled WGS sequence"/>
</dbReference>
<dbReference type="EMBL" id="CAJVQB010002868">
    <property type="protein sequence ID" value="CAG8589848.1"/>
    <property type="molecule type" value="Genomic_DNA"/>
</dbReference>
<sequence>MDPLVQVVTLELNNTQPADITIDPIPYSPYDPFQEKVEKTCQKLIQSAHYRSHQKKLLIYAYYLGELLQGVLPPAERLLATQSISDYYKRVSIRVYDLFSMYGIEAIYRTIC</sequence>
<gene>
    <name evidence="1" type="ORF">GMARGA_LOCUS6352</name>
</gene>
<evidence type="ECO:0000313" key="1">
    <source>
        <dbReference type="EMBL" id="CAG8589848.1"/>
    </source>
</evidence>
<accession>A0ABN7UGC0</accession>